<keyword evidence="4" id="KW-0029">Amino-acid transport</keyword>
<feature type="transmembrane region" description="Helical" evidence="7">
    <location>
        <begin position="349"/>
        <end position="370"/>
    </location>
</feature>
<feature type="transmembrane region" description="Helical" evidence="7">
    <location>
        <begin position="280"/>
        <end position="302"/>
    </location>
</feature>
<keyword evidence="6 7" id="KW-0472">Membrane</keyword>
<dbReference type="PROSITE" id="PS00218">
    <property type="entry name" value="AMINO_ACID_PERMEASE_1"/>
    <property type="match status" value="1"/>
</dbReference>
<keyword evidence="2" id="KW-0813">Transport</keyword>
<feature type="transmembrane region" description="Helical" evidence="7">
    <location>
        <begin position="189"/>
        <end position="210"/>
    </location>
</feature>
<dbReference type="Gene3D" id="1.20.1740.10">
    <property type="entry name" value="Amino acid/polyamine transporter I"/>
    <property type="match status" value="1"/>
</dbReference>
<dbReference type="GO" id="GO:0006865">
    <property type="term" value="P:amino acid transport"/>
    <property type="evidence" value="ECO:0007669"/>
    <property type="project" value="UniProtKB-KW"/>
</dbReference>
<evidence type="ECO:0000256" key="4">
    <source>
        <dbReference type="ARBA" id="ARBA00022970"/>
    </source>
</evidence>
<feature type="transmembrane region" description="Helical" evidence="7">
    <location>
        <begin position="418"/>
        <end position="437"/>
    </location>
</feature>
<dbReference type="Proteomes" id="UP000294746">
    <property type="component" value="Unassembled WGS sequence"/>
</dbReference>
<dbReference type="RefSeq" id="WP_131848452.1">
    <property type="nucleotide sequence ID" value="NZ_SLXV01000011.1"/>
</dbReference>
<feature type="transmembrane region" description="Helical" evidence="7">
    <location>
        <begin position="391"/>
        <end position="412"/>
    </location>
</feature>
<gene>
    <name evidence="9" type="ORF">EDD57_11150</name>
</gene>
<dbReference type="Pfam" id="PF00324">
    <property type="entry name" value="AA_permease"/>
    <property type="match status" value="1"/>
</dbReference>
<comment type="subcellular location">
    <subcellularLocation>
        <location evidence="1">Membrane</location>
        <topology evidence="1">Multi-pass membrane protein</topology>
    </subcellularLocation>
</comment>
<organism evidence="9 10">
    <name type="scientific">Baia soyae</name>
    <dbReference type="NCBI Taxonomy" id="1544746"/>
    <lineage>
        <taxon>Bacteria</taxon>
        <taxon>Bacillati</taxon>
        <taxon>Bacillota</taxon>
        <taxon>Bacilli</taxon>
        <taxon>Bacillales</taxon>
        <taxon>Thermoactinomycetaceae</taxon>
        <taxon>Baia</taxon>
    </lineage>
</organism>
<feature type="transmembrane region" description="Helical" evidence="7">
    <location>
        <begin position="90"/>
        <end position="114"/>
    </location>
</feature>
<sequence>MSQGLARSLSARQLRMMAIGGTIGAGIFMGSADTINLAGPGIVFVYLLAGLLLYVVMGALAEMGSAYPDLDVKGMIHRAFGGKVSFVTGWLYYFNWVLVLAAEVVAAGTFLHVWFPQTPIWLLSTLCALFILILNLASVKLFGEIEFWLSIIKVVTILLFVGLGAYLLFANQEVGLSNFTKHGGFFPTGLGGLATAVTVVIFSFGGAELLGLTLRETKDAHKVLPKVLRGVVVRVSLFYILPILVIVGLVPWNQIGSQGSPFVNVLQNIGLSSAADVMNFVMLVAVISAANSGVYATSRMLFSLAGDGEAPKAFQRLSKSQVPVLGILVSAIFLFGGAAVAYFAPKSVFSILMGIPAITVLIMWIMICAAQLKLRLTDKGYHKPGRFLLKGFPYISGATLLAFTVILAIILFTPDNLAKSLLALGVVVVLFITSYMVKGKQT</sequence>
<keyword evidence="3 7" id="KW-0812">Transmembrane</keyword>
<feature type="domain" description="Amino acid permease/ SLC12A" evidence="8">
    <location>
        <begin position="15"/>
        <end position="429"/>
    </location>
</feature>
<evidence type="ECO:0000256" key="1">
    <source>
        <dbReference type="ARBA" id="ARBA00004141"/>
    </source>
</evidence>
<dbReference type="AlphaFoldDB" id="A0A4R2S034"/>
<evidence type="ECO:0000256" key="2">
    <source>
        <dbReference type="ARBA" id="ARBA00022448"/>
    </source>
</evidence>
<dbReference type="GO" id="GO:0016020">
    <property type="term" value="C:membrane"/>
    <property type="evidence" value="ECO:0007669"/>
    <property type="project" value="UniProtKB-SubCell"/>
</dbReference>
<feature type="transmembrane region" description="Helical" evidence="7">
    <location>
        <begin position="151"/>
        <end position="169"/>
    </location>
</feature>
<protein>
    <submittedName>
        <fullName evidence="9">Amino acid/polyamine/organocation transporter (APC superfamily)</fullName>
    </submittedName>
</protein>
<dbReference type="GO" id="GO:0055085">
    <property type="term" value="P:transmembrane transport"/>
    <property type="evidence" value="ECO:0007669"/>
    <property type="project" value="InterPro"/>
</dbReference>
<dbReference type="InterPro" id="IPR004840">
    <property type="entry name" value="Amino_acid_permease_CS"/>
</dbReference>
<dbReference type="PANTHER" id="PTHR43495:SF5">
    <property type="entry name" value="GAMMA-AMINOBUTYRIC ACID PERMEASE"/>
    <property type="match status" value="1"/>
</dbReference>
<dbReference type="EMBL" id="SLXV01000011">
    <property type="protein sequence ID" value="TCP69253.1"/>
    <property type="molecule type" value="Genomic_DNA"/>
</dbReference>
<feature type="transmembrane region" description="Helical" evidence="7">
    <location>
        <begin position="42"/>
        <end position="61"/>
    </location>
</feature>
<evidence type="ECO:0000256" key="7">
    <source>
        <dbReference type="SAM" id="Phobius"/>
    </source>
</evidence>
<evidence type="ECO:0000256" key="5">
    <source>
        <dbReference type="ARBA" id="ARBA00022989"/>
    </source>
</evidence>
<name>A0A4R2S034_9BACL</name>
<evidence type="ECO:0000256" key="3">
    <source>
        <dbReference type="ARBA" id="ARBA00022692"/>
    </source>
</evidence>
<keyword evidence="5 7" id="KW-1133">Transmembrane helix</keyword>
<accession>A0A4R2S034</accession>
<proteinExistence type="predicted"/>
<dbReference type="InterPro" id="IPR004841">
    <property type="entry name" value="AA-permease/SLC12A_dom"/>
</dbReference>
<reference evidence="9 10" key="1">
    <citation type="submission" date="2019-03" db="EMBL/GenBank/DDBJ databases">
        <title>Genomic Encyclopedia of Type Strains, Phase IV (KMG-IV): sequencing the most valuable type-strain genomes for metagenomic binning, comparative biology and taxonomic classification.</title>
        <authorList>
            <person name="Goeker M."/>
        </authorList>
    </citation>
    <scope>NUCLEOTIDE SEQUENCE [LARGE SCALE GENOMIC DNA]</scope>
    <source>
        <strain evidence="9 10">DSM 46831</strain>
    </source>
</reference>
<evidence type="ECO:0000256" key="6">
    <source>
        <dbReference type="ARBA" id="ARBA00023136"/>
    </source>
</evidence>
<feature type="transmembrane region" description="Helical" evidence="7">
    <location>
        <begin position="231"/>
        <end position="252"/>
    </location>
</feature>
<dbReference type="FunFam" id="1.20.1740.10:FF:000001">
    <property type="entry name" value="Amino acid permease"/>
    <property type="match status" value="1"/>
</dbReference>
<feature type="transmembrane region" description="Helical" evidence="7">
    <location>
        <begin position="322"/>
        <end position="343"/>
    </location>
</feature>
<evidence type="ECO:0000259" key="8">
    <source>
        <dbReference type="Pfam" id="PF00324"/>
    </source>
</evidence>
<keyword evidence="10" id="KW-1185">Reference proteome</keyword>
<evidence type="ECO:0000313" key="10">
    <source>
        <dbReference type="Proteomes" id="UP000294746"/>
    </source>
</evidence>
<dbReference type="PIRSF" id="PIRSF006060">
    <property type="entry name" value="AA_transporter"/>
    <property type="match status" value="1"/>
</dbReference>
<dbReference type="PANTHER" id="PTHR43495">
    <property type="entry name" value="GABA PERMEASE"/>
    <property type="match status" value="1"/>
</dbReference>
<feature type="transmembrane region" description="Helical" evidence="7">
    <location>
        <begin position="120"/>
        <end position="139"/>
    </location>
</feature>
<comment type="caution">
    <text evidence="9">The sequence shown here is derived from an EMBL/GenBank/DDBJ whole genome shotgun (WGS) entry which is preliminary data.</text>
</comment>
<dbReference type="OrthoDB" id="9780162at2"/>
<evidence type="ECO:0000313" key="9">
    <source>
        <dbReference type="EMBL" id="TCP69253.1"/>
    </source>
</evidence>